<dbReference type="AlphaFoldDB" id="A0AA40FX84"/>
<accession>A0AA40FX84</accession>
<sequence>MFRVSGFVGRRYRKVTLLRQIDETSLTESYFLVRQTKWCTITIQIFANEQILDFELLWQSIDRQSIYKPERFLSANLRDGGQVSSLDPRGSFAVICVKIQSCPNQRISRPTFSCSGTPY</sequence>
<organism evidence="1 2">
    <name type="scientific">Melipona bicolor</name>
    <dbReference type="NCBI Taxonomy" id="60889"/>
    <lineage>
        <taxon>Eukaryota</taxon>
        <taxon>Metazoa</taxon>
        <taxon>Ecdysozoa</taxon>
        <taxon>Arthropoda</taxon>
        <taxon>Hexapoda</taxon>
        <taxon>Insecta</taxon>
        <taxon>Pterygota</taxon>
        <taxon>Neoptera</taxon>
        <taxon>Endopterygota</taxon>
        <taxon>Hymenoptera</taxon>
        <taxon>Apocrita</taxon>
        <taxon>Aculeata</taxon>
        <taxon>Apoidea</taxon>
        <taxon>Anthophila</taxon>
        <taxon>Apidae</taxon>
        <taxon>Melipona</taxon>
    </lineage>
</organism>
<proteinExistence type="predicted"/>
<dbReference type="EMBL" id="JAHYIQ010000013">
    <property type="protein sequence ID" value="KAK1127043.1"/>
    <property type="molecule type" value="Genomic_DNA"/>
</dbReference>
<dbReference type="Proteomes" id="UP001177670">
    <property type="component" value="Unassembled WGS sequence"/>
</dbReference>
<reference evidence="1" key="1">
    <citation type="submission" date="2021-10" db="EMBL/GenBank/DDBJ databases">
        <title>Melipona bicolor Genome sequencing and assembly.</title>
        <authorList>
            <person name="Araujo N.S."/>
            <person name="Arias M.C."/>
        </authorList>
    </citation>
    <scope>NUCLEOTIDE SEQUENCE</scope>
    <source>
        <strain evidence="1">USP_2M_L1-L4_2017</strain>
        <tissue evidence="1">Whole body</tissue>
    </source>
</reference>
<evidence type="ECO:0000313" key="2">
    <source>
        <dbReference type="Proteomes" id="UP001177670"/>
    </source>
</evidence>
<keyword evidence="2" id="KW-1185">Reference proteome</keyword>
<comment type="caution">
    <text evidence="1">The sequence shown here is derived from an EMBL/GenBank/DDBJ whole genome shotgun (WGS) entry which is preliminary data.</text>
</comment>
<gene>
    <name evidence="1" type="ORF">K0M31_004654</name>
</gene>
<evidence type="ECO:0000313" key="1">
    <source>
        <dbReference type="EMBL" id="KAK1127043.1"/>
    </source>
</evidence>
<protein>
    <submittedName>
        <fullName evidence="1">Uncharacterized protein</fullName>
    </submittedName>
</protein>
<name>A0AA40FX84_9HYME</name>